<feature type="compositionally biased region" description="Polar residues" evidence="1">
    <location>
        <begin position="76"/>
        <end position="87"/>
    </location>
</feature>
<proteinExistence type="predicted"/>
<dbReference type="AlphaFoldDB" id="A0A1I6SW37"/>
<sequence length="87" mass="8970">MTPLAEMVPAMSDADLKALRANAERLSTDASTVKAAAAAEIIPIIDAETTRRAALAPVAVPKKRAPAKKKVVPVTGHQTALQAKTAA</sequence>
<dbReference type="RefSeq" id="WP_092311848.1">
    <property type="nucleotide sequence ID" value="NZ_FOZV01000006.1"/>
</dbReference>
<evidence type="ECO:0000313" key="3">
    <source>
        <dbReference type="Proteomes" id="UP000198788"/>
    </source>
</evidence>
<name>A0A1I6SW37_9CAUL</name>
<evidence type="ECO:0000313" key="2">
    <source>
        <dbReference type="EMBL" id="SFS81093.1"/>
    </source>
</evidence>
<gene>
    <name evidence="2" type="ORF">SAMN05192570_2728</name>
</gene>
<evidence type="ECO:0000256" key="1">
    <source>
        <dbReference type="SAM" id="MobiDB-lite"/>
    </source>
</evidence>
<reference evidence="3" key="1">
    <citation type="submission" date="2016-10" db="EMBL/GenBank/DDBJ databases">
        <authorList>
            <person name="Varghese N."/>
            <person name="Submissions S."/>
        </authorList>
    </citation>
    <scope>NUCLEOTIDE SEQUENCE [LARGE SCALE GENOMIC DNA]</scope>
    <source>
        <strain evidence="3">CGMCC 1.10683</strain>
    </source>
</reference>
<dbReference type="STRING" id="871741.SAMN05192570_2728"/>
<accession>A0A1I6SW37</accession>
<dbReference type="Proteomes" id="UP000198788">
    <property type="component" value="Unassembled WGS sequence"/>
</dbReference>
<organism evidence="2 3">
    <name type="scientific">Brevundimonas viscosa</name>
    <dbReference type="NCBI Taxonomy" id="871741"/>
    <lineage>
        <taxon>Bacteria</taxon>
        <taxon>Pseudomonadati</taxon>
        <taxon>Pseudomonadota</taxon>
        <taxon>Alphaproteobacteria</taxon>
        <taxon>Caulobacterales</taxon>
        <taxon>Caulobacteraceae</taxon>
        <taxon>Brevundimonas</taxon>
    </lineage>
</organism>
<feature type="region of interest" description="Disordered" evidence="1">
    <location>
        <begin position="66"/>
        <end position="87"/>
    </location>
</feature>
<dbReference type="EMBL" id="FOZV01000006">
    <property type="protein sequence ID" value="SFS81093.1"/>
    <property type="molecule type" value="Genomic_DNA"/>
</dbReference>
<keyword evidence="3" id="KW-1185">Reference proteome</keyword>
<protein>
    <submittedName>
        <fullName evidence="2">Uncharacterized protein</fullName>
    </submittedName>
</protein>